<reference evidence="1 2" key="1">
    <citation type="submission" date="2018-03" db="EMBL/GenBank/DDBJ databases">
        <title>Mesoflavibacter sp. HG37 and Mesoflavibacter sp. HG96 sp.nov., two marine bacteria isolated from seawater of Western Pacific Ocean.</title>
        <authorList>
            <person name="Cheng H."/>
            <person name="Wu Y.-H."/>
            <person name="Guo L.-L."/>
            <person name="Xu X.-W."/>
        </authorList>
    </citation>
    <scope>NUCLEOTIDE SEQUENCE [LARGE SCALE GENOMIC DNA]</scope>
    <source>
        <strain evidence="1 2">KCTC 42117</strain>
    </source>
</reference>
<sequence length="77" mass="9000">MCRHTLTVRGNRAKKEKYLKITSMLLIRKKTRLKLGYKLTAIIEILYADRFELIVKNKDGSGSNTKYCSDDIDINYK</sequence>
<evidence type="ECO:0000313" key="2">
    <source>
        <dbReference type="Proteomes" id="UP000238430"/>
    </source>
</evidence>
<dbReference type="Proteomes" id="UP000238430">
    <property type="component" value="Unassembled WGS sequence"/>
</dbReference>
<protein>
    <submittedName>
        <fullName evidence="1">Uncharacterized protein</fullName>
    </submittedName>
</protein>
<dbReference type="AlphaFoldDB" id="A0A2T1NAF6"/>
<accession>A0A2T1NAF6</accession>
<dbReference type="RefSeq" id="WP_106679107.1">
    <property type="nucleotide sequence ID" value="NZ_JACHWV010000003.1"/>
</dbReference>
<comment type="caution">
    <text evidence="1">The sequence shown here is derived from an EMBL/GenBank/DDBJ whole genome shotgun (WGS) entry which is preliminary data.</text>
</comment>
<gene>
    <name evidence="1" type="ORF">C7H61_09215</name>
</gene>
<keyword evidence="2" id="KW-1185">Reference proteome</keyword>
<organism evidence="1 2">
    <name type="scientific">Mesoflavibacter zeaxanthinifaciens subsp. sabulilitoris</name>
    <dbReference type="NCBI Taxonomy" id="1520893"/>
    <lineage>
        <taxon>Bacteria</taxon>
        <taxon>Pseudomonadati</taxon>
        <taxon>Bacteroidota</taxon>
        <taxon>Flavobacteriia</taxon>
        <taxon>Flavobacteriales</taxon>
        <taxon>Flavobacteriaceae</taxon>
        <taxon>Mesoflavibacter</taxon>
    </lineage>
</organism>
<proteinExistence type="predicted"/>
<dbReference type="EMBL" id="PXOT01000024">
    <property type="protein sequence ID" value="PSG89127.1"/>
    <property type="molecule type" value="Genomic_DNA"/>
</dbReference>
<name>A0A2T1NAF6_9FLAO</name>
<evidence type="ECO:0000313" key="1">
    <source>
        <dbReference type="EMBL" id="PSG89127.1"/>
    </source>
</evidence>